<reference evidence="5" key="1">
    <citation type="submission" date="2020-05" db="EMBL/GenBank/DDBJ databases">
        <authorList>
            <person name="Chiriac C."/>
            <person name="Salcher M."/>
            <person name="Ghai R."/>
            <person name="Kavagutti S V."/>
        </authorList>
    </citation>
    <scope>NUCLEOTIDE SEQUENCE</scope>
</reference>
<dbReference type="Gene3D" id="1.20.120.450">
    <property type="entry name" value="dinb family like domain"/>
    <property type="match status" value="1"/>
</dbReference>
<evidence type="ECO:0000313" key="4">
    <source>
        <dbReference type="EMBL" id="CAB4971956.1"/>
    </source>
</evidence>
<evidence type="ECO:0000313" key="3">
    <source>
        <dbReference type="EMBL" id="CAB4904142.1"/>
    </source>
</evidence>
<dbReference type="Pfam" id="PF11716">
    <property type="entry name" value="MDMPI_N"/>
    <property type="match status" value="1"/>
</dbReference>
<name>A0A6J7RYT2_9ZZZZ</name>
<feature type="domain" description="Mycothiol-dependent maleylpyruvate isomerase metal-binding" evidence="1">
    <location>
        <begin position="14"/>
        <end position="99"/>
    </location>
</feature>
<dbReference type="InterPro" id="IPR024344">
    <property type="entry name" value="MDMPI_metal-binding"/>
</dbReference>
<dbReference type="InterPro" id="IPR017517">
    <property type="entry name" value="Maleyloyr_isom"/>
</dbReference>
<dbReference type="EMBL" id="CAFBPQ010000098">
    <property type="protein sequence ID" value="CAB5033866.1"/>
    <property type="molecule type" value="Genomic_DNA"/>
</dbReference>
<evidence type="ECO:0000313" key="5">
    <source>
        <dbReference type="EMBL" id="CAB5033866.1"/>
    </source>
</evidence>
<dbReference type="GO" id="GO:0046872">
    <property type="term" value="F:metal ion binding"/>
    <property type="evidence" value="ECO:0007669"/>
    <property type="project" value="InterPro"/>
</dbReference>
<dbReference type="InterPro" id="IPR034660">
    <property type="entry name" value="DinB/YfiT-like"/>
</dbReference>
<dbReference type="AlphaFoldDB" id="A0A6J7RYT2"/>
<evidence type="ECO:0000259" key="1">
    <source>
        <dbReference type="Pfam" id="PF11716"/>
    </source>
</evidence>
<protein>
    <submittedName>
        <fullName evidence="5">Unannotated protein</fullName>
    </submittedName>
</protein>
<evidence type="ECO:0000313" key="2">
    <source>
        <dbReference type="EMBL" id="CAB4726719.1"/>
    </source>
</evidence>
<gene>
    <name evidence="2" type="ORF">UFOPK2683_01026</name>
    <name evidence="3" type="ORF">UFOPK3605_00656</name>
    <name evidence="4" type="ORF">UFOPK3897_00509</name>
    <name evidence="5" type="ORF">UFOPK4121_01671</name>
</gene>
<dbReference type="SUPFAM" id="SSF109854">
    <property type="entry name" value="DinB/YfiT-like putative metalloenzymes"/>
    <property type="match status" value="1"/>
</dbReference>
<dbReference type="EMBL" id="CAFBOF010000006">
    <property type="protein sequence ID" value="CAB4971956.1"/>
    <property type="molecule type" value="Genomic_DNA"/>
</dbReference>
<sequence>MPKLSDSEIWTLTARERTEFADFLALLTPEQWDSDSLCGAWRVRDVVAHCVQSCTDTTGKVLWGIVKAGGRPMVYFERSARKTGDKLSSEQLIASLRSVIDSERVFPQITPAMMLSDVLIHQQDVRRPLGLTRVIPTDRLECALDTEVTNKFVSGDGKHFKGFNLRATDIDWSYGEGPEVTGSAEALLMVIARRKSATRDLSGPGAAALSARLTGSG</sequence>
<dbReference type="EMBL" id="CAFBMM010000023">
    <property type="protein sequence ID" value="CAB4904142.1"/>
    <property type="molecule type" value="Genomic_DNA"/>
</dbReference>
<dbReference type="NCBIfam" id="TIGR03083">
    <property type="entry name" value="maleylpyruvate isomerase family mycothiol-dependent enzyme"/>
    <property type="match status" value="1"/>
</dbReference>
<proteinExistence type="predicted"/>
<organism evidence="5">
    <name type="scientific">freshwater metagenome</name>
    <dbReference type="NCBI Taxonomy" id="449393"/>
    <lineage>
        <taxon>unclassified sequences</taxon>
        <taxon>metagenomes</taxon>
        <taxon>ecological metagenomes</taxon>
    </lineage>
</organism>
<accession>A0A6J7RYT2</accession>
<dbReference type="EMBL" id="CAEZYK010000056">
    <property type="protein sequence ID" value="CAB4726719.1"/>
    <property type="molecule type" value="Genomic_DNA"/>
</dbReference>